<dbReference type="Proteomes" id="UP000193778">
    <property type="component" value="Unassembled WGS sequence"/>
</dbReference>
<dbReference type="AlphaFoldDB" id="A0A1X6ZPV4"/>
<protein>
    <recommendedName>
        <fullName evidence="3">Rhamnosyl transferase</fullName>
    </recommendedName>
</protein>
<sequence length="268" mass="30524">MQVIGLCRFSYPAVGGFQVEHETIEDRRRYLYDPARLDERFRLFETTTLPCFKEQTDQDYQFLIVIGECLPKPALDRLHDLTAGIKQVQIIAREPARHRRVMKQILNDARTDAAKPCLQFRHDDDDAVSVDFVERLRLAAKDGKGLMERSKTVAIDYNQGFLARFGAGGIQAAQVFRPLLGVGFAIHVRGGCEQTIMNFAHHRIGNFMPVISYPDAPMWVRTLNQFNDSPHARNSTTQLSALTPEQQGEFIARFAIDHDAVRRVHSVE</sequence>
<accession>A0A1X6ZPV4</accession>
<gene>
    <name evidence="1" type="ORF">RUM8411_02786</name>
</gene>
<proteinExistence type="predicted"/>
<evidence type="ECO:0008006" key="3">
    <source>
        <dbReference type="Google" id="ProtNLM"/>
    </source>
</evidence>
<dbReference type="EMBL" id="FWFP01000008">
    <property type="protein sequence ID" value="SLN57638.1"/>
    <property type="molecule type" value="Genomic_DNA"/>
</dbReference>
<dbReference type="OrthoDB" id="9771846at2"/>
<evidence type="ECO:0000313" key="1">
    <source>
        <dbReference type="EMBL" id="SLN57638.1"/>
    </source>
</evidence>
<dbReference type="Pfam" id="PF11316">
    <property type="entry name" value="Rhamno_transf"/>
    <property type="match status" value="1"/>
</dbReference>
<dbReference type="InterPro" id="IPR021466">
    <property type="entry name" value="Put_rhamnosyl_transferase"/>
</dbReference>
<reference evidence="2" key="1">
    <citation type="submission" date="2017-03" db="EMBL/GenBank/DDBJ databases">
        <authorList>
            <person name="Rodrigo-Torres L."/>
            <person name="Arahal R.D."/>
            <person name="Lucena T."/>
        </authorList>
    </citation>
    <scope>NUCLEOTIDE SEQUENCE [LARGE SCALE GENOMIC DNA]</scope>
    <source>
        <strain evidence="2">CECT 8411</strain>
    </source>
</reference>
<dbReference type="RefSeq" id="WP_085823298.1">
    <property type="nucleotide sequence ID" value="NZ_FWFP01000008.1"/>
</dbReference>
<evidence type="ECO:0000313" key="2">
    <source>
        <dbReference type="Proteomes" id="UP000193778"/>
    </source>
</evidence>
<keyword evidence="2" id="KW-1185">Reference proteome</keyword>
<name>A0A1X6ZPV4_9RHOB</name>
<organism evidence="1 2">
    <name type="scientific">Ruegeria meonggei</name>
    <dbReference type="NCBI Taxonomy" id="1446476"/>
    <lineage>
        <taxon>Bacteria</taxon>
        <taxon>Pseudomonadati</taxon>
        <taxon>Pseudomonadota</taxon>
        <taxon>Alphaproteobacteria</taxon>
        <taxon>Rhodobacterales</taxon>
        <taxon>Roseobacteraceae</taxon>
        <taxon>Ruegeria</taxon>
    </lineage>
</organism>